<dbReference type="PANTHER" id="PTHR19878:SF8">
    <property type="entry name" value="AUTOPHAGY-RELATED 16, ISOFORM F"/>
    <property type="match status" value="1"/>
</dbReference>
<dbReference type="GO" id="GO:0034274">
    <property type="term" value="C:Atg12-Atg5-Atg16 complex"/>
    <property type="evidence" value="ECO:0007669"/>
    <property type="project" value="TreeGrafter"/>
</dbReference>
<dbReference type="PROSITE" id="PS50082">
    <property type="entry name" value="WD_REPEATS_2"/>
    <property type="match status" value="5"/>
</dbReference>
<feature type="repeat" description="WD" evidence="4">
    <location>
        <begin position="495"/>
        <end position="524"/>
    </location>
</feature>
<evidence type="ECO:0000313" key="8">
    <source>
        <dbReference type="Proteomes" id="UP000828390"/>
    </source>
</evidence>
<evidence type="ECO:0000259" key="6">
    <source>
        <dbReference type="Pfam" id="PF08614"/>
    </source>
</evidence>
<comment type="similarity">
    <text evidence="1">Belongs to the WD repeat ATG16 family.</text>
</comment>
<dbReference type="PROSITE" id="PS50294">
    <property type="entry name" value="WD_REPEATS_REGION"/>
    <property type="match status" value="3"/>
</dbReference>
<dbReference type="FunFam" id="2.130.10.10:FF:001153">
    <property type="entry name" value="Protein will die slowly-like protein"/>
    <property type="match status" value="1"/>
</dbReference>
<dbReference type="Gene3D" id="2.130.10.10">
    <property type="entry name" value="YVTN repeat-like/Quinoprotein amine dehydrogenase"/>
    <property type="match status" value="3"/>
</dbReference>
<keyword evidence="3" id="KW-0677">Repeat</keyword>
<feature type="repeat" description="WD" evidence="4">
    <location>
        <begin position="525"/>
        <end position="559"/>
    </location>
</feature>
<feature type="coiled-coil region" evidence="5">
    <location>
        <begin position="140"/>
        <end position="224"/>
    </location>
</feature>
<evidence type="ECO:0000256" key="5">
    <source>
        <dbReference type="SAM" id="Coils"/>
    </source>
</evidence>
<dbReference type="EMBL" id="JAIWYP010000006">
    <property type="protein sequence ID" value="KAH3804613.1"/>
    <property type="molecule type" value="Genomic_DNA"/>
</dbReference>
<evidence type="ECO:0000313" key="7">
    <source>
        <dbReference type="EMBL" id="KAH3804613.1"/>
    </source>
</evidence>
<dbReference type="GO" id="GO:0043495">
    <property type="term" value="F:protein-membrane adaptor activity"/>
    <property type="evidence" value="ECO:0007669"/>
    <property type="project" value="TreeGrafter"/>
</dbReference>
<feature type="repeat" description="WD" evidence="4">
    <location>
        <begin position="270"/>
        <end position="304"/>
    </location>
</feature>
<keyword evidence="8" id="KW-1185">Reference proteome</keyword>
<protein>
    <recommendedName>
        <fullName evidence="6">Autophagy-related protein 16 domain-containing protein</fullName>
    </recommendedName>
</protein>
<organism evidence="7 8">
    <name type="scientific">Dreissena polymorpha</name>
    <name type="common">Zebra mussel</name>
    <name type="synonym">Mytilus polymorpha</name>
    <dbReference type="NCBI Taxonomy" id="45954"/>
    <lineage>
        <taxon>Eukaryota</taxon>
        <taxon>Metazoa</taxon>
        <taxon>Spiralia</taxon>
        <taxon>Lophotrochozoa</taxon>
        <taxon>Mollusca</taxon>
        <taxon>Bivalvia</taxon>
        <taxon>Autobranchia</taxon>
        <taxon>Heteroconchia</taxon>
        <taxon>Euheterodonta</taxon>
        <taxon>Imparidentia</taxon>
        <taxon>Neoheterodontei</taxon>
        <taxon>Myida</taxon>
        <taxon>Dreissenoidea</taxon>
        <taxon>Dreissenidae</taxon>
        <taxon>Dreissena</taxon>
    </lineage>
</organism>
<name>A0A9D4FWU3_DREPO</name>
<evidence type="ECO:0000256" key="2">
    <source>
        <dbReference type="ARBA" id="ARBA00022574"/>
    </source>
</evidence>
<dbReference type="GO" id="GO:0000045">
    <property type="term" value="P:autophagosome assembly"/>
    <property type="evidence" value="ECO:0007669"/>
    <property type="project" value="InterPro"/>
</dbReference>
<dbReference type="InterPro" id="IPR015943">
    <property type="entry name" value="WD40/YVTN_repeat-like_dom_sf"/>
</dbReference>
<reference evidence="7" key="1">
    <citation type="journal article" date="2019" name="bioRxiv">
        <title>The Genome of the Zebra Mussel, Dreissena polymorpha: A Resource for Invasive Species Research.</title>
        <authorList>
            <person name="McCartney M.A."/>
            <person name="Auch B."/>
            <person name="Kono T."/>
            <person name="Mallez S."/>
            <person name="Zhang Y."/>
            <person name="Obille A."/>
            <person name="Becker A."/>
            <person name="Abrahante J.E."/>
            <person name="Garbe J."/>
            <person name="Badalamenti J.P."/>
            <person name="Herman A."/>
            <person name="Mangelson H."/>
            <person name="Liachko I."/>
            <person name="Sullivan S."/>
            <person name="Sone E.D."/>
            <person name="Koren S."/>
            <person name="Silverstein K.A.T."/>
            <person name="Beckman K.B."/>
            <person name="Gohl D.M."/>
        </authorList>
    </citation>
    <scope>NUCLEOTIDE SEQUENCE</scope>
    <source>
        <strain evidence="7">Duluth1</strain>
        <tissue evidence="7">Whole animal</tissue>
    </source>
</reference>
<dbReference type="GO" id="GO:0000421">
    <property type="term" value="C:autophagosome membrane"/>
    <property type="evidence" value="ECO:0007669"/>
    <property type="project" value="TreeGrafter"/>
</dbReference>
<keyword evidence="5" id="KW-0175">Coiled coil</keyword>
<dbReference type="CDD" id="cd00200">
    <property type="entry name" value="WD40"/>
    <property type="match status" value="1"/>
</dbReference>
<dbReference type="InterPro" id="IPR045160">
    <property type="entry name" value="ATG16"/>
</dbReference>
<feature type="repeat" description="WD" evidence="4">
    <location>
        <begin position="356"/>
        <end position="397"/>
    </location>
</feature>
<dbReference type="Pfam" id="PF00400">
    <property type="entry name" value="WD40"/>
    <property type="match status" value="4"/>
</dbReference>
<dbReference type="InterPro" id="IPR019775">
    <property type="entry name" value="WD40_repeat_CS"/>
</dbReference>
<evidence type="ECO:0000256" key="1">
    <source>
        <dbReference type="ARBA" id="ARBA00009271"/>
    </source>
</evidence>
<reference evidence="7" key="2">
    <citation type="submission" date="2020-11" db="EMBL/GenBank/DDBJ databases">
        <authorList>
            <person name="McCartney M.A."/>
            <person name="Auch B."/>
            <person name="Kono T."/>
            <person name="Mallez S."/>
            <person name="Becker A."/>
            <person name="Gohl D.M."/>
            <person name="Silverstein K.A.T."/>
            <person name="Koren S."/>
            <person name="Bechman K.B."/>
            <person name="Herman A."/>
            <person name="Abrahante J.E."/>
            <person name="Garbe J."/>
        </authorList>
    </citation>
    <scope>NUCLEOTIDE SEQUENCE</scope>
    <source>
        <strain evidence="7">Duluth1</strain>
        <tissue evidence="7">Whole animal</tissue>
    </source>
</reference>
<keyword evidence="2 4" id="KW-0853">WD repeat</keyword>
<evidence type="ECO:0000256" key="3">
    <source>
        <dbReference type="ARBA" id="ARBA00022737"/>
    </source>
</evidence>
<dbReference type="Proteomes" id="UP000828390">
    <property type="component" value="Unassembled WGS sequence"/>
</dbReference>
<dbReference type="SMART" id="SM00320">
    <property type="entry name" value="WD40"/>
    <property type="match status" value="7"/>
</dbReference>
<dbReference type="CDD" id="cd22887">
    <property type="entry name" value="Atg16_CCD"/>
    <property type="match status" value="1"/>
</dbReference>
<dbReference type="Pfam" id="PF08614">
    <property type="entry name" value="ATG16"/>
    <property type="match status" value="1"/>
</dbReference>
<dbReference type="PANTHER" id="PTHR19878">
    <property type="entry name" value="AUTOPHAGY PROTEIN 16-LIKE"/>
    <property type="match status" value="1"/>
</dbReference>
<dbReference type="InterPro" id="IPR036322">
    <property type="entry name" value="WD40_repeat_dom_sf"/>
</dbReference>
<sequence length="559" mass="62749">MTTPTADWKQLIFQNLKARNRKETYEFADLIDSQNKLFEQVTALKSRNMQLTLETEKLKAENLSLQVRVDSGLQVRVDSGGPGSGVPNEKVQQLEQKLFKLHEELTEMHKKRGENAQQIIDLNAALKEKEKEILVKDGKLSDAHSTEQTLKNEMKNLERTILELEATNQTLKDEHQALQMAFTSLEEKHKKLMNDNDEIMARWLQQKMAQADALNRENDQFMAHKQRMLQKQLAEAALEPVTVTEQTSDIAGIPQICLNASIPTKAQQKLDAHEGEVNAVLWSPTGTMFATGGSDRKIKLWDFSLGQCQCKGFLAGSNAGITSLEYDIDEANILGASNDYACRLWSLSDLRLRHTLTGHSGKVLSAKFLGESSKVVSGSHDRTLKIWDLHTKACSKTIFAGSSCNDLVTLHGTHIISGHFDKRIRFWDTRSDNTSNEIGLQGRITSLSLSPDRMSLLACTREDTLKVIDLRQNQVINTLCDENFKVASDWTRAVFSPDGTYVAAGSQDGTLFIWNIQKGKVEKTLKEHTHSILACSWHPAGSFILTSEKQKKVILWGDM</sequence>
<dbReference type="PROSITE" id="PS00678">
    <property type="entry name" value="WD_REPEATS_1"/>
    <property type="match status" value="2"/>
</dbReference>
<evidence type="ECO:0000256" key="4">
    <source>
        <dbReference type="PROSITE-ProRule" id="PRU00221"/>
    </source>
</evidence>
<dbReference type="AlphaFoldDB" id="A0A9D4FWU3"/>
<dbReference type="PRINTS" id="PR00320">
    <property type="entry name" value="GPROTEINBRPT"/>
</dbReference>
<dbReference type="InterPro" id="IPR020472">
    <property type="entry name" value="WD40_PAC1"/>
</dbReference>
<proteinExistence type="inferred from homology"/>
<accession>A0A9D4FWU3</accession>
<dbReference type="InterPro" id="IPR013923">
    <property type="entry name" value="Autophagy-rel_prot_16_dom"/>
</dbReference>
<comment type="caution">
    <text evidence="7">The sequence shown here is derived from an EMBL/GenBank/DDBJ whole genome shotgun (WGS) entry which is preliminary data.</text>
</comment>
<gene>
    <name evidence="7" type="ORF">DPMN_132902</name>
</gene>
<dbReference type="SUPFAM" id="SSF50978">
    <property type="entry name" value="WD40 repeat-like"/>
    <property type="match status" value="1"/>
</dbReference>
<dbReference type="GO" id="GO:0034045">
    <property type="term" value="C:phagophore assembly site membrane"/>
    <property type="evidence" value="ECO:0007669"/>
    <property type="project" value="TreeGrafter"/>
</dbReference>
<feature type="repeat" description="WD" evidence="4">
    <location>
        <begin position="314"/>
        <end position="355"/>
    </location>
</feature>
<feature type="domain" description="Autophagy-related protein 16" evidence="6">
    <location>
        <begin position="12"/>
        <end position="215"/>
    </location>
</feature>
<dbReference type="InterPro" id="IPR001680">
    <property type="entry name" value="WD40_rpt"/>
</dbReference>